<sequence length="245" mass="27183">MPATWLSHLLRGRYISVMPLVGVSEASRSLAVSPQRVRAMLAAGQLSGRKLEGVWLIDLPLQRDARLRPRRRPMSAPQAWRALALLSGLEIDLDPSNRSHLRARLRSALARDRHDPLSLAGLLRAWMRDRAEPRRFHVPDVPHARLRSDAHLIPSGGSHPDSPVRDAHLFEAYVDRARLDDVIRRNSMVPAQDGNVLLRVVSEPEGLRWIQTGLLPWAAIAADLAEHDDSRSIAAAGQMIAGTSV</sequence>
<dbReference type="EMBL" id="CAEZYZ010000117">
    <property type="protein sequence ID" value="CAB4749760.1"/>
    <property type="molecule type" value="Genomic_DNA"/>
</dbReference>
<proteinExistence type="predicted"/>
<name>A0A6J6TQQ9_9ZZZZ</name>
<reference evidence="1" key="1">
    <citation type="submission" date="2020-05" db="EMBL/GenBank/DDBJ databases">
        <authorList>
            <person name="Chiriac C."/>
            <person name="Salcher M."/>
            <person name="Ghai R."/>
            <person name="Kavagutti S V."/>
        </authorList>
    </citation>
    <scope>NUCLEOTIDE SEQUENCE</scope>
</reference>
<accession>A0A6J6TQQ9</accession>
<protein>
    <submittedName>
        <fullName evidence="1">Unannotated protein</fullName>
    </submittedName>
</protein>
<dbReference type="AlphaFoldDB" id="A0A6J6TQQ9"/>
<evidence type="ECO:0000313" key="1">
    <source>
        <dbReference type="EMBL" id="CAB4749760.1"/>
    </source>
</evidence>
<gene>
    <name evidence="1" type="ORF">UFOPK2810_00787</name>
</gene>
<organism evidence="1">
    <name type="scientific">freshwater metagenome</name>
    <dbReference type="NCBI Taxonomy" id="449393"/>
    <lineage>
        <taxon>unclassified sequences</taxon>
        <taxon>metagenomes</taxon>
        <taxon>ecological metagenomes</taxon>
    </lineage>
</organism>